<evidence type="ECO:0000313" key="4">
    <source>
        <dbReference type="EMBL" id="AXX96847.1"/>
    </source>
</evidence>
<name>A0A347UDB9_9RHOB</name>
<dbReference type="InterPro" id="IPR041698">
    <property type="entry name" value="Methyltransf_25"/>
</dbReference>
<dbReference type="EMBL" id="CP032125">
    <property type="protein sequence ID" value="AXX96847.1"/>
    <property type="molecule type" value="Genomic_DNA"/>
</dbReference>
<evidence type="ECO:0000313" key="5">
    <source>
        <dbReference type="Proteomes" id="UP000261704"/>
    </source>
</evidence>
<dbReference type="CDD" id="cd02440">
    <property type="entry name" value="AdoMet_MTases"/>
    <property type="match status" value="1"/>
</dbReference>
<dbReference type="InterPro" id="IPR029063">
    <property type="entry name" value="SAM-dependent_MTases_sf"/>
</dbReference>
<dbReference type="Gene3D" id="3.40.50.150">
    <property type="entry name" value="Vaccinia Virus protein VP39"/>
    <property type="match status" value="1"/>
</dbReference>
<proteinExistence type="predicted"/>
<protein>
    <submittedName>
        <fullName evidence="4">Class I SAM-dependent methyltransferase</fullName>
    </submittedName>
</protein>
<keyword evidence="2 4" id="KW-0808">Transferase</keyword>
<evidence type="ECO:0000256" key="1">
    <source>
        <dbReference type="ARBA" id="ARBA00022603"/>
    </source>
</evidence>
<dbReference type="GO" id="GO:0032259">
    <property type="term" value="P:methylation"/>
    <property type="evidence" value="ECO:0007669"/>
    <property type="project" value="UniProtKB-KW"/>
</dbReference>
<dbReference type="GO" id="GO:0008168">
    <property type="term" value="F:methyltransferase activity"/>
    <property type="evidence" value="ECO:0007669"/>
    <property type="project" value="UniProtKB-KW"/>
</dbReference>
<gene>
    <name evidence="4" type="ORF">BAR1_02195</name>
</gene>
<keyword evidence="1 4" id="KW-0489">Methyltransferase</keyword>
<dbReference type="Pfam" id="PF13649">
    <property type="entry name" value="Methyltransf_25"/>
    <property type="match status" value="1"/>
</dbReference>
<keyword evidence="5" id="KW-1185">Reference proteome</keyword>
<organism evidence="4 5">
    <name type="scientific">Profundibacter amoris</name>
    <dbReference type="NCBI Taxonomy" id="2171755"/>
    <lineage>
        <taxon>Bacteria</taxon>
        <taxon>Pseudomonadati</taxon>
        <taxon>Pseudomonadota</taxon>
        <taxon>Alphaproteobacteria</taxon>
        <taxon>Rhodobacterales</taxon>
        <taxon>Paracoccaceae</taxon>
        <taxon>Profundibacter</taxon>
    </lineage>
</organism>
<feature type="domain" description="Methyltransferase" evidence="3">
    <location>
        <begin position="43"/>
        <end position="134"/>
    </location>
</feature>
<accession>A0A347UDB9</accession>
<dbReference type="PANTHER" id="PTHR43861:SF1">
    <property type="entry name" value="TRANS-ACONITATE 2-METHYLTRANSFERASE"/>
    <property type="match status" value="1"/>
</dbReference>
<dbReference type="OrthoDB" id="5642573at2"/>
<dbReference type="AlphaFoldDB" id="A0A347UDB9"/>
<reference evidence="4 5" key="1">
    <citation type="submission" date="2018-09" db="EMBL/GenBank/DDBJ databases">
        <title>Profundibacter amoris BAR1 gen. nov., sp. nov., a new member of the Roseobacter clade isolated at Lokis Castle Vent Field on the Arctic Mid-Oceanic Ridge.</title>
        <authorList>
            <person name="Le Moine Bauer S."/>
            <person name="Sjoeberg A.G."/>
            <person name="L'Haridon S."/>
            <person name="Stokke R."/>
            <person name="Roalkvam I."/>
            <person name="Steen I.H."/>
            <person name="Dahle H."/>
        </authorList>
    </citation>
    <scope>NUCLEOTIDE SEQUENCE [LARGE SCALE GENOMIC DNA]</scope>
    <source>
        <strain evidence="4 5">BAR1</strain>
    </source>
</reference>
<evidence type="ECO:0000256" key="2">
    <source>
        <dbReference type="ARBA" id="ARBA00022679"/>
    </source>
</evidence>
<dbReference type="Proteomes" id="UP000261704">
    <property type="component" value="Chromosome"/>
</dbReference>
<sequence length="209" mass="22922">MMNNAKFWDRAAAKYAKSPISDMQAYEFTLERTRSYMTQSDQVLELGCGTGSTAIRLAPAVSKIIATDCSGAMLDVGRARAAEQGTDNVQFEKAVVAEAPKGPFDMVTAFNLLHLLEDLDGALAEAYARTKPGGYFISKTTCTPDQGAPLHFRLIMAVLPVMQFFGKAPFVRMRTVQELEKAIEQAGFEIIETGNYPAKPPSRFIVARK</sequence>
<dbReference type="PANTHER" id="PTHR43861">
    <property type="entry name" value="TRANS-ACONITATE 2-METHYLTRANSFERASE-RELATED"/>
    <property type="match status" value="1"/>
</dbReference>
<dbReference type="SUPFAM" id="SSF53335">
    <property type="entry name" value="S-adenosyl-L-methionine-dependent methyltransferases"/>
    <property type="match status" value="1"/>
</dbReference>
<dbReference type="KEGG" id="pamo:BAR1_02195"/>
<evidence type="ECO:0000259" key="3">
    <source>
        <dbReference type="Pfam" id="PF13649"/>
    </source>
</evidence>